<dbReference type="InterPro" id="IPR029063">
    <property type="entry name" value="SAM-dependent_MTases_sf"/>
</dbReference>
<dbReference type="PANTHER" id="PTHR38451">
    <property type="entry name" value="TRNA (ADENINE(22)-N(1))-METHYLTRANSFERASE"/>
    <property type="match status" value="1"/>
</dbReference>
<dbReference type="GO" id="GO:0160105">
    <property type="term" value="F:tRNA (adenine(22)-N1)-methyltransferase activity"/>
    <property type="evidence" value="ECO:0007669"/>
    <property type="project" value="InterPro"/>
</dbReference>
<dbReference type="RefSeq" id="WP_057868454.1">
    <property type="nucleotide sequence ID" value="NZ_AZDX01000001.1"/>
</dbReference>
<keyword evidence="2" id="KW-1185">Reference proteome</keyword>
<dbReference type="AlphaFoldDB" id="A0A0R1MJX7"/>
<dbReference type="Gene3D" id="1.10.287.1890">
    <property type="match status" value="1"/>
</dbReference>
<dbReference type="PANTHER" id="PTHR38451:SF1">
    <property type="entry name" value="TRNA (ADENINE(22)-N(1))-METHYLTRANSFERASE"/>
    <property type="match status" value="1"/>
</dbReference>
<dbReference type="PIRSF" id="PIRSF018637">
    <property type="entry name" value="TrmK"/>
    <property type="match status" value="1"/>
</dbReference>
<sequence>MDARHLSQRLLRVASYVPNNARLADIGSDHAYLPAYLGLNNKLAFGIAGEVVEGPYQNAVSEIKKEGLNELVKVRQADGLAAINDDDDIDVITICGMGGPLIREILEKGNLKLVNHPLLILQPNVGEKQVRNWIVANNYRIIAEEILTEDNHIYEIIVARYNESLFELTATDLEFGPFLRKQKNKVFVAKWQAELQKIKYVLEEMKKAKEFPIEQEHKMLTKIKRIEGVLDD</sequence>
<dbReference type="InterPro" id="IPR006901">
    <property type="entry name" value="TrmK"/>
</dbReference>
<dbReference type="STRING" id="1423759.FC92_GL000044"/>
<dbReference type="SUPFAM" id="SSF53335">
    <property type="entry name" value="S-adenosyl-L-methionine-dependent methyltransferases"/>
    <property type="match status" value="1"/>
</dbReference>
<comment type="caution">
    <text evidence="1">The sequence shown here is derived from an EMBL/GenBank/DDBJ whole genome shotgun (WGS) entry which is preliminary data.</text>
</comment>
<gene>
    <name evidence="1" type="ORF">FC92_GL000044</name>
</gene>
<name>A0A0R1MJX7_9LACO</name>
<organism evidence="1 2">
    <name type="scientific">Liquorilactobacillus hordei DSM 19519</name>
    <dbReference type="NCBI Taxonomy" id="1423759"/>
    <lineage>
        <taxon>Bacteria</taxon>
        <taxon>Bacillati</taxon>
        <taxon>Bacillota</taxon>
        <taxon>Bacilli</taxon>
        <taxon>Lactobacillales</taxon>
        <taxon>Lactobacillaceae</taxon>
        <taxon>Liquorilactobacillus</taxon>
    </lineage>
</organism>
<evidence type="ECO:0000313" key="2">
    <source>
        <dbReference type="Proteomes" id="UP000051448"/>
    </source>
</evidence>
<accession>A0A0R1MJX7</accession>
<dbReference type="Pfam" id="PF04816">
    <property type="entry name" value="TrmK"/>
    <property type="match status" value="1"/>
</dbReference>
<dbReference type="OrthoDB" id="5881184at2"/>
<reference evidence="1 2" key="1">
    <citation type="journal article" date="2015" name="Genome Announc.">
        <title>Expanding the biotechnology potential of lactobacilli through comparative genomics of 213 strains and associated genera.</title>
        <authorList>
            <person name="Sun Z."/>
            <person name="Harris H.M."/>
            <person name="McCann A."/>
            <person name="Guo C."/>
            <person name="Argimon S."/>
            <person name="Zhang W."/>
            <person name="Yang X."/>
            <person name="Jeffery I.B."/>
            <person name="Cooney J.C."/>
            <person name="Kagawa T.F."/>
            <person name="Liu W."/>
            <person name="Song Y."/>
            <person name="Salvetti E."/>
            <person name="Wrobel A."/>
            <person name="Rasinkangas P."/>
            <person name="Parkhill J."/>
            <person name="Rea M.C."/>
            <person name="O'Sullivan O."/>
            <person name="Ritari J."/>
            <person name="Douillard F.P."/>
            <person name="Paul Ross R."/>
            <person name="Yang R."/>
            <person name="Briner A.E."/>
            <person name="Felis G.E."/>
            <person name="de Vos W.M."/>
            <person name="Barrangou R."/>
            <person name="Klaenhammer T.R."/>
            <person name="Caufield P.W."/>
            <person name="Cui Y."/>
            <person name="Zhang H."/>
            <person name="O'Toole P.W."/>
        </authorList>
    </citation>
    <scope>NUCLEOTIDE SEQUENCE [LARGE SCALE GENOMIC DNA]</scope>
    <source>
        <strain evidence="1 2">DSM 19519</strain>
    </source>
</reference>
<protein>
    <recommendedName>
        <fullName evidence="3">SAM-dependent methyltransferase</fullName>
    </recommendedName>
</protein>
<dbReference type="Proteomes" id="UP000051448">
    <property type="component" value="Unassembled WGS sequence"/>
</dbReference>
<evidence type="ECO:0000313" key="1">
    <source>
        <dbReference type="EMBL" id="KRL08255.1"/>
    </source>
</evidence>
<dbReference type="GeneID" id="98311141"/>
<dbReference type="EMBL" id="AZDX01000001">
    <property type="protein sequence ID" value="KRL08255.1"/>
    <property type="molecule type" value="Genomic_DNA"/>
</dbReference>
<proteinExistence type="predicted"/>
<evidence type="ECO:0008006" key="3">
    <source>
        <dbReference type="Google" id="ProtNLM"/>
    </source>
</evidence>
<dbReference type="PATRIC" id="fig|1423759.3.peg.44"/>
<dbReference type="Gene3D" id="3.40.50.150">
    <property type="entry name" value="Vaccinia Virus protein VP39"/>
    <property type="match status" value="1"/>
</dbReference>